<dbReference type="EMBL" id="UYWY01020923">
    <property type="protein sequence ID" value="VDM42933.1"/>
    <property type="molecule type" value="Genomic_DNA"/>
</dbReference>
<dbReference type="Proteomes" id="UP000050794">
    <property type="component" value="Unassembled WGS sequence"/>
</dbReference>
<reference evidence="2 3" key="2">
    <citation type="submission" date="2018-11" db="EMBL/GenBank/DDBJ databases">
        <authorList>
            <consortium name="Pathogen Informatics"/>
        </authorList>
    </citation>
    <scope>NUCLEOTIDE SEQUENCE [LARGE SCALE GENOMIC DNA]</scope>
</reference>
<keyword evidence="3" id="KW-1185">Reference proteome</keyword>
<dbReference type="Pfam" id="PF05510">
    <property type="entry name" value="Sarcoglycan_2"/>
    <property type="match status" value="1"/>
</dbReference>
<dbReference type="PANTHER" id="PTHR10132:SF14">
    <property type="entry name" value="SARCOGLYCAN ALPHA, ISOFORM C"/>
    <property type="match status" value="1"/>
</dbReference>
<feature type="domain" description="Sarcoglycan alpha/epsilon N-terminal" evidence="1">
    <location>
        <begin position="151"/>
        <end position="212"/>
    </location>
</feature>
<dbReference type="InterPro" id="IPR008908">
    <property type="entry name" value="Sarcoglycan_alpha/epsilon"/>
</dbReference>
<dbReference type="GO" id="GO:0016012">
    <property type="term" value="C:sarcoglycan complex"/>
    <property type="evidence" value="ECO:0007669"/>
    <property type="project" value="InterPro"/>
</dbReference>
<accession>A0A183USZ2</accession>
<dbReference type="InterPro" id="IPR048346">
    <property type="entry name" value="Sarcoglycan_N"/>
</dbReference>
<dbReference type="PANTHER" id="PTHR10132">
    <property type="entry name" value="ALPHA-/EPSILON-SARCOGLYCAN FAMILY MEMBER"/>
    <property type="match status" value="1"/>
</dbReference>
<proteinExistence type="predicted"/>
<reference evidence="4" key="1">
    <citation type="submission" date="2016-06" db="UniProtKB">
        <authorList>
            <consortium name="WormBaseParasite"/>
        </authorList>
    </citation>
    <scope>IDENTIFICATION</scope>
</reference>
<organism evidence="3 4">
    <name type="scientific">Toxocara canis</name>
    <name type="common">Canine roundworm</name>
    <dbReference type="NCBI Taxonomy" id="6265"/>
    <lineage>
        <taxon>Eukaryota</taxon>
        <taxon>Metazoa</taxon>
        <taxon>Ecdysozoa</taxon>
        <taxon>Nematoda</taxon>
        <taxon>Chromadorea</taxon>
        <taxon>Rhabditida</taxon>
        <taxon>Spirurina</taxon>
        <taxon>Ascaridomorpha</taxon>
        <taxon>Ascaridoidea</taxon>
        <taxon>Toxocaridae</taxon>
        <taxon>Toxocara</taxon>
    </lineage>
</organism>
<evidence type="ECO:0000313" key="2">
    <source>
        <dbReference type="EMBL" id="VDM42933.1"/>
    </source>
</evidence>
<dbReference type="WBParaSite" id="TCNE_0001161201-mRNA-1">
    <property type="protein sequence ID" value="TCNE_0001161201-mRNA-1"/>
    <property type="gene ID" value="TCNE_0001161201"/>
</dbReference>
<name>A0A183USZ2_TOXCA</name>
<protein>
    <submittedName>
        <fullName evidence="4">DUF2235 domain-containing protein</fullName>
    </submittedName>
</protein>
<evidence type="ECO:0000313" key="3">
    <source>
        <dbReference type="Proteomes" id="UP000050794"/>
    </source>
</evidence>
<evidence type="ECO:0000313" key="4">
    <source>
        <dbReference type="WBParaSite" id="TCNE_0001161201-mRNA-1"/>
    </source>
</evidence>
<dbReference type="AlphaFoldDB" id="A0A183USZ2"/>
<gene>
    <name evidence="2" type="ORF">TCNE_LOCUS11612</name>
</gene>
<sequence>MIADEGINVGLSGFITSRESRQKKFFNDYLRLERNQMLSLSAGEALYSTPVMALTPDGYKGQNSSTYYHVALIIGDALVRDAPLALDVYVVGRDSGSIVSELVRSTIGVACNKGTIFHPHSSFGNFFLNRRPNHIRKCVEFKMLTAFLVDVKWSATVKGRPSLPLWLHLMPSQHKMIAYLYGTPVTPAMQIVIHVIARRIDNFETAQHTVQLVDTADCRVTSEELRRRRVH</sequence>
<evidence type="ECO:0000259" key="1">
    <source>
        <dbReference type="Pfam" id="PF05510"/>
    </source>
</evidence>